<dbReference type="GO" id="GO:0042302">
    <property type="term" value="F:structural constituent of cuticle"/>
    <property type="evidence" value="ECO:0007669"/>
    <property type="project" value="UniProtKB-UniRule"/>
</dbReference>
<reference evidence="3" key="1">
    <citation type="submission" date="2021-06" db="EMBL/GenBank/DDBJ databases">
        <authorList>
            <person name="Hodson N. C."/>
            <person name="Mongue J. A."/>
            <person name="Jaron S. K."/>
        </authorList>
    </citation>
    <scope>NUCLEOTIDE SEQUENCE</scope>
</reference>
<comment type="caution">
    <text evidence="3">The sequence shown here is derived from an EMBL/GenBank/DDBJ whole genome shotgun (WGS) entry which is preliminary data.</text>
</comment>
<evidence type="ECO:0000313" key="4">
    <source>
        <dbReference type="Proteomes" id="UP000708208"/>
    </source>
</evidence>
<sequence length="107" mass="11540">MKLLVVFVAVGLLGLVSAAPKPEDVTVTKTENEIKEDGSFNTAVELSDGTSIVQKGSIRNPDEPDPEQKVLVVEGEYKYTDAASGQVVNVKYIADDKGYQPTIVSRK</sequence>
<dbReference type="OrthoDB" id="6629557at2759"/>
<protein>
    <submittedName>
        <fullName evidence="3">Uncharacterized protein</fullName>
    </submittedName>
</protein>
<dbReference type="EMBL" id="CAJVCH010229863">
    <property type="protein sequence ID" value="CAG7732369.1"/>
    <property type="molecule type" value="Genomic_DNA"/>
</dbReference>
<dbReference type="Proteomes" id="UP000708208">
    <property type="component" value="Unassembled WGS sequence"/>
</dbReference>
<evidence type="ECO:0000256" key="1">
    <source>
        <dbReference type="PROSITE-ProRule" id="PRU00497"/>
    </source>
</evidence>
<feature type="signal peptide" evidence="2">
    <location>
        <begin position="1"/>
        <end position="18"/>
    </location>
</feature>
<keyword evidence="4" id="KW-1185">Reference proteome</keyword>
<keyword evidence="2" id="KW-0732">Signal</keyword>
<dbReference type="InterPro" id="IPR000618">
    <property type="entry name" value="Insect_cuticle"/>
</dbReference>
<name>A0A8J2KB11_9HEXA</name>
<feature type="chain" id="PRO_5035170709" evidence="2">
    <location>
        <begin position="19"/>
        <end position="107"/>
    </location>
</feature>
<dbReference type="PROSITE" id="PS51155">
    <property type="entry name" value="CHIT_BIND_RR_2"/>
    <property type="match status" value="1"/>
</dbReference>
<proteinExistence type="predicted"/>
<gene>
    <name evidence="3" type="ORF">AFUS01_LOCUS20890</name>
</gene>
<accession>A0A8J2KB11</accession>
<organism evidence="3 4">
    <name type="scientific">Allacma fusca</name>
    <dbReference type="NCBI Taxonomy" id="39272"/>
    <lineage>
        <taxon>Eukaryota</taxon>
        <taxon>Metazoa</taxon>
        <taxon>Ecdysozoa</taxon>
        <taxon>Arthropoda</taxon>
        <taxon>Hexapoda</taxon>
        <taxon>Collembola</taxon>
        <taxon>Symphypleona</taxon>
        <taxon>Sminthuridae</taxon>
        <taxon>Allacma</taxon>
    </lineage>
</organism>
<dbReference type="AlphaFoldDB" id="A0A8J2KB11"/>
<evidence type="ECO:0000313" key="3">
    <source>
        <dbReference type="EMBL" id="CAG7732369.1"/>
    </source>
</evidence>
<keyword evidence="1" id="KW-0193">Cuticle</keyword>
<evidence type="ECO:0000256" key="2">
    <source>
        <dbReference type="SAM" id="SignalP"/>
    </source>
</evidence>
<dbReference type="Pfam" id="PF00379">
    <property type="entry name" value="Chitin_bind_4"/>
    <property type="match status" value="1"/>
</dbReference>